<protein>
    <submittedName>
        <fullName evidence="2">Nuclear protein 1a</fullName>
    </submittedName>
</protein>
<reference evidence="2" key="1">
    <citation type="submission" date="2025-08" db="UniProtKB">
        <authorList>
            <consortium name="Ensembl"/>
        </authorList>
    </citation>
    <scope>IDENTIFICATION</scope>
</reference>
<dbReference type="GeneTree" id="ENSGT00940000167280"/>
<evidence type="ECO:0000256" key="1">
    <source>
        <dbReference type="ARBA" id="ARBA00009380"/>
    </source>
</evidence>
<dbReference type="STRING" id="56723.ENSLBEP00000021554"/>
<reference evidence="2" key="2">
    <citation type="submission" date="2025-09" db="UniProtKB">
        <authorList>
            <consortium name="Ensembl"/>
        </authorList>
    </citation>
    <scope>IDENTIFICATION</scope>
</reference>
<organism evidence="2 3">
    <name type="scientific">Labrus bergylta</name>
    <name type="common">ballan wrasse</name>
    <dbReference type="NCBI Taxonomy" id="56723"/>
    <lineage>
        <taxon>Eukaryota</taxon>
        <taxon>Metazoa</taxon>
        <taxon>Chordata</taxon>
        <taxon>Craniata</taxon>
        <taxon>Vertebrata</taxon>
        <taxon>Euteleostomi</taxon>
        <taxon>Actinopterygii</taxon>
        <taxon>Neopterygii</taxon>
        <taxon>Teleostei</taxon>
        <taxon>Neoteleostei</taxon>
        <taxon>Acanthomorphata</taxon>
        <taxon>Eupercaria</taxon>
        <taxon>Labriformes</taxon>
        <taxon>Labridae</taxon>
        <taxon>Labrus</taxon>
    </lineage>
</organism>
<name>A0A3Q3FPY9_9LABR</name>
<evidence type="ECO:0000313" key="2">
    <source>
        <dbReference type="Ensembl" id="ENSLBEP00000021554.1"/>
    </source>
</evidence>
<sequence length="67" mass="8066">SLTFSQLNNREFVSFEEAHYDQYDYYNLREYSCHACGKGRSKREIEKIAEKLHNSQMKRRRTKSLSS</sequence>
<dbReference type="InterPro" id="IPR018792">
    <property type="entry name" value="NUPR1-like"/>
</dbReference>
<dbReference type="Pfam" id="PF10195">
    <property type="entry name" value="Phospho_p8"/>
    <property type="match status" value="1"/>
</dbReference>
<keyword evidence="3" id="KW-1185">Reference proteome</keyword>
<evidence type="ECO:0000313" key="3">
    <source>
        <dbReference type="Proteomes" id="UP000261660"/>
    </source>
</evidence>
<dbReference type="Proteomes" id="UP000261660">
    <property type="component" value="Unplaced"/>
</dbReference>
<proteinExistence type="inferred from homology"/>
<dbReference type="Ensembl" id="ENSLBET00000022709.1">
    <property type="protein sequence ID" value="ENSLBEP00000021554.1"/>
    <property type="gene ID" value="ENSLBEG00000016554.1"/>
</dbReference>
<accession>A0A3Q3FPY9</accession>
<comment type="similarity">
    <text evidence="1">Belongs to the NUPR family.</text>
</comment>
<dbReference type="AlphaFoldDB" id="A0A3Q3FPY9"/>
<dbReference type="InParanoid" id="A0A3Q3FPY9"/>